<accession>A0ABS5BSY9</accession>
<dbReference type="Pfam" id="PF10547">
    <property type="entry name" value="P22_AR_N"/>
    <property type="match status" value="1"/>
</dbReference>
<feature type="domain" description="Antirepressor protein ant N-terminal" evidence="1">
    <location>
        <begin position="4"/>
        <end position="80"/>
    </location>
</feature>
<evidence type="ECO:0000313" key="2">
    <source>
        <dbReference type="EMBL" id="MBP3956756.1"/>
    </source>
</evidence>
<reference evidence="2 3" key="1">
    <citation type="submission" date="2021-04" db="EMBL/GenBank/DDBJ databases">
        <authorList>
            <person name="Ivanova A."/>
        </authorList>
    </citation>
    <scope>NUCLEOTIDE SEQUENCE [LARGE SCALE GENOMIC DNA]</scope>
    <source>
        <strain evidence="2 3">G18</strain>
    </source>
</reference>
<protein>
    <recommendedName>
        <fullName evidence="1">Antirepressor protein ant N-terminal domain-containing protein</fullName>
    </recommendedName>
</protein>
<organism evidence="2 3">
    <name type="scientific">Gemmata palustris</name>
    <dbReference type="NCBI Taxonomy" id="2822762"/>
    <lineage>
        <taxon>Bacteria</taxon>
        <taxon>Pseudomonadati</taxon>
        <taxon>Planctomycetota</taxon>
        <taxon>Planctomycetia</taxon>
        <taxon>Gemmatales</taxon>
        <taxon>Gemmataceae</taxon>
        <taxon>Gemmata</taxon>
    </lineage>
</organism>
<keyword evidence="3" id="KW-1185">Reference proteome</keyword>
<dbReference type="Proteomes" id="UP000676565">
    <property type="component" value="Unassembled WGS sequence"/>
</dbReference>
<dbReference type="EMBL" id="JAGKQQ010000001">
    <property type="protein sequence ID" value="MBP3956756.1"/>
    <property type="molecule type" value="Genomic_DNA"/>
</dbReference>
<gene>
    <name evidence="2" type="ORF">J8F10_15900</name>
</gene>
<evidence type="ECO:0000259" key="1">
    <source>
        <dbReference type="Pfam" id="PF10547"/>
    </source>
</evidence>
<sequence length="88" mass="9983">MQDGDGKVWAAIKRCGENLGLDLETQRRKLKNKEWTVTGEMPATGPDGKQYTVSMIDLDALPMWLASIDARKVKPEIREKTHFRTVIP</sequence>
<name>A0ABS5BSY9_9BACT</name>
<dbReference type="InterPro" id="IPR018875">
    <property type="entry name" value="Antirepressor_Ant_N"/>
</dbReference>
<proteinExistence type="predicted"/>
<comment type="caution">
    <text evidence="2">The sequence shown here is derived from an EMBL/GenBank/DDBJ whole genome shotgun (WGS) entry which is preliminary data.</text>
</comment>
<evidence type="ECO:0000313" key="3">
    <source>
        <dbReference type="Proteomes" id="UP000676565"/>
    </source>
</evidence>